<name>A0A940DM29_9BACT</name>
<keyword evidence="1 3" id="KW-0963">Cytoplasm</keyword>
<dbReference type="SUPFAM" id="SSF75420">
    <property type="entry name" value="YhbC-like, N-terminal domain"/>
    <property type="match status" value="1"/>
</dbReference>
<evidence type="ECO:0000313" key="5">
    <source>
        <dbReference type="EMBL" id="MBO8440497.1"/>
    </source>
</evidence>
<evidence type="ECO:0000259" key="4">
    <source>
        <dbReference type="Pfam" id="PF02576"/>
    </source>
</evidence>
<dbReference type="Gene3D" id="3.30.300.70">
    <property type="entry name" value="RimP-like superfamily, N-terminal"/>
    <property type="match status" value="1"/>
</dbReference>
<evidence type="ECO:0000256" key="3">
    <source>
        <dbReference type="HAMAP-Rule" id="MF_01077"/>
    </source>
</evidence>
<dbReference type="NCBIfam" id="NF002531">
    <property type="entry name" value="PRK02001.1"/>
    <property type="match status" value="1"/>
</dbReference>
<sequence>MIQKELVEDIVNGKLEDTEYFLVSVSVSPCNDIVVEIDSDRTVDVDFCADLTRYIEARLDRDAEDFSLEVGSAGLTAPLKLLRQYRKNIGNDVEVVCKDGKKHIGVLKEVGDEAFVVTESNMIRKEGDKRKKLYEEDVTFRYDEIKSTKYIINCK</sequence>
<reference evidence="5" key="2">
    <citation type="journal article" date="2021" name="PeerJ">
        <title>Extensive microbial diversity within the chicken gut microbiome revealed by metagenomics and culture.</title>
        <authorList>
            <person name="Gilroy R."/>
            <person name="Ravi A."/>
            <person name="Getino M."/>
            <person name="Pursley I."/>
            <person name="Horton D.L."/>
            <person name="Alikhan N.F."/>
            <person name="Baker D."/>
            <person name="Gharbi K."/>
            <person name="Hall N."/>
            <person name="Watson M."/>
            <person name="Adriaenssens E.M."/>
            <person name="Foster-Nyarko E."/>
            <person name="Jarju S."/>
            <person name="Secka A."/>
            <person name="Antonio M."/>
            <person name="Oren A."/>
            <person name="Chaudhuri R.R."/>
            <person name="La Ragione R."/>
            <person name="Hildebrand F."/>
            <person name="Pallen M.J."/>
        </authorList>
    </citation>
    <scope>NUCLEOTIDE SEQUENCE</scope>
    <source>
        <strain evidence="5">3924</strain>
    </source>
</reference>
<dbReference type="PANTHER" id="PTHR33867">
    <property type="entry name" value="RIBOSOME MATURATION FACTOR RIMP"/>
    <property type="match status" value="1"/>
</dbReference>
<dbReference type="GO" id="GO:0006412">
    <property type="term" value="P:translation"/>
    <property type="evidence" value="ECO:0007669"/>
    <property type="project" value="TreeGrafter"/>
</dbReference>
<evidence type="ECO:0000256" key="2">
    <source>
        <dbReference type="ARBA" id="ARBA00022517"/>
    </source>
</evidence>
<protein>
    <recommendedName>
        <fullName evidence="3">Ribosome maturation factor RimP</fullName>
    </recommendedName>
</protein>
<evidence type="ECO:0000256" key="1">
    <source>
        <dbReference type="ARBA" id="ARBA00022490"/>
    </source>
</evidence>
<keyword evidence="2 3" id="KW-0690">Ribosome biogenesis</keyword>
<gene>
    <name evidence="3 5" type="primary">rimP</name>
    <name evidence="5" type="ORF">IAC51_07590</name>
</gene>
<dbReference type="Proteomes" id="UP000712007">
    <property type="component" value="Unassembled WGS sequence"/>
</dbReference>
<reference evidence="5" key="1">
    <citation type="submission" date="2020-10" db="EMBL/GenBank/DDBJ databases">
        <authorList>
            <person name="Gilroy R."/>
        </authorList>
    </citation>
    <scope>NUCLEOTIDE SEQUENCE</scope>
    <source>
        <strain evidence="5">3924</strain>
    </source>
</reference>
<organism evidence="5 6">
    <name type="scientific">Candidatus Aphodosoma intestinipullorum</name>
    <dbReference type="NCBI Taxonomy" id="2840674"/>
    <lineage>
        <taxon>Bacteria</taxon>
        <taxon>Pseudomonadati</taxon>
        <taxon>Bacteroidota</taxon>
        <taxon>Bacteroidia</taxon>
        <taxon>Bacteroidales</taxon>
        <taxon>Candidatus Aphodosoma</taxon>
    </lineage>
</organism>
<feature type="domain" description="Ribosome maturation factor RimP N-terminal" evidence="4">
    <location>
        <begin position="13"/>
        <end position="75"/>
    </location>
</feature>
<comment type="similarity">
    <text evidence="3">Belongs to the RimP family.</text>
</comment>
<dbReference type="InterPro" id="IPR003728">
    <property type="entry name" value="Ribosome_maturation_RimP"/>
</dbReference>
<dbReference type="PANTHER" id="PTHR33867:SF1">
    <property type="entry name" value="RIBOSOME MATURATION FACTOR RIMP"/>
    <property type="match status" value="1"/>
</dbReference>
<dbReference type="GO" id="GO:0000028">
    <property type="term" value="P:ribosomal small subunit assembly"/>
    <property type="evidence" value="ECO:0007669"/>
    <property type="project" value="TreeGrafter"/>
</dbReference>
<dbReference type="InterPro" id="IPR035956">
    <property type="entry name" value="RimP_N_sf"/>
</dbReference>
<dbReference type="AlphaFoldDB" id="A0A940DM29"/>
<dbReference type="InterPro" id="IPR028989">
    <property type="entry name" value="RimP_N"/>
</dbReference>
<dbReference type="Pfam" id="PF02576">
    <property type="entry name" value="RimP_N"/>
    <property type="match status" value="1"/>
</dbReference>
<proteinExistence type="inferred from homology"/>
<dbReference type="HAMAP" id="MF_01077">
    <property type="entry name" value="RimP"/>
    <property type="match status" value="1"/>
</dbReference>
<dbReference type="GO" id="GO:0005829">
    <property type="term" value="C:cytosol"/>
    <property type="evidence" value="ECO:0007669"/>
    <property type="project" value="TreeGrafter"/>
</dbReference>
<comment type="caution">
    <text evidence="5">The sequence shown here is derived from an EMBL/GenBank/DDBJ whole genome shotgun (WGS) entry which is preliminary data.</text>
</comment>
<dbReference type="EMBL" id="JADIMV010000130">
    <property type="protein sequence ID" value="MBO8440497.1"/>
    <property type="molecule type" value="Genomic_DNA"/>
</dbReference>
<comment type="function">
    <text evidence="3">Required for maturation of 30S ribosomal subunits.</text>
</comment>
<accession>A0A940DM29</accession>
<comment type="subcellular location">
    <subcellularLocation>
        <location evidence="3">Cytoplasm</location>
    </subcellularLocation>
</comment>
<evidence type="ECO:0000313" key="6">
    <source>
        <dbReference type="Proteomes" id="UP000712007"/>
    </source>
</evidence>